<feature type="domain" description="LCCL" evidence="2">
    <location>
        <begin position="112"/>
        <end position="186"/>
    </location>
</feature>
<keyword evidence="1" id="KW-0472">Membrane</keyword>
<dbReference type="InterPro" id="IPR004043">
    <property type="entry name" value="LCCL"/>
</dbReference>
<dbReference type="CDD" id="cd00063">
    <property type="entry name" value="FN3"/>
    <property type="match status" value="1"/>
</dbReference>
<dbReference type="PROSITE" id="PS50853">
    <property type="entry name" value="FN3"/>
    <property type="match status" value="1"/>
</dbReference>
<dbReference type="EMBL" id="KI913208">
    <property type="protein sequence ID" value="ETV66619.1"/>
    <property type="molecule type" value="Genomic_DNA"/>
</dbReference>
<dbReference type="Pfam" id="PF03815">
    <property type="entry name" value="LCCL"/>
    <property type="match status" value="1"/>
</dbReference>
<name>W4FIG3_APHAT</name>
<feature type="domain" description="Fibronectin type-III" evidence="3">
    <location>
        <begin position="446"/>
        <end position="528"/>
    </location>
</feature>
<feature type="transmembrane region" description="Helical" evidence="1">
    <location>
        <begin position="334"/>
        <end position="354"/>
    </location>
</feature>
<evidence type="ECO:0000259" key="3">
    <source>
        <dbReference type="PROSITE" id="PS50853"/>
    </source>
</evidence>
<dbReference type="InterPro" id="IPR036116">
    <property type="entry name" value="FN3_sf"/>
</dbReference>
<dbReference type="InterPro" id="IPR051957">
    <property type="entry name" value="CRISP-LCCL_domain"/>
</dbReference>
<gene>
    <name evidence="4" type="ORF">H257_16928</name>
</gene>
<dbReference type="PANTHER" id="PTHR31331:SF1">
    <property type="entry name" value="CYSTEINE RICH SECRETORY PROTEIN LCCL DOMAIN CONTAINING 2"/>
    <property type="match status" value="1"/>
</dbReference>
<dbReference type="PROSITE" id="PS50820">
    <property type="entry name" value="LCCL"/>
    <property type="match status" value="1"/>
</dbReference>
<dbReference type="InterPro" id="IPR036609">
    <property type="entry name" value="LCCL_sf"/>
</dbReference>
<dbReference type="SUPFAM" id="SSF69848">
    <property type="entry name" value="LCCL domain"/>
    <property type="match status" value="1"/>
</dbReference>
<dbReference type="GeneID" id="20818924"/>
<accession>W4FIG3</accession>
<dbReference type="OrthoDB" id="162371at2759"/>
<protein>
    <recommendedName>
        <fullName evidence="5">LCCL domain-containing protein</fullName>
    </recommendedName>
</protein>
<organism evidence="4">
    <name type="scientific">Aphanomyces astaci</name>
    <name type="common">Crayfish plague agent</name>
    <dbReference type="NCBI Taxonomy" id="112090"/>
    <lineage>
        <taxon>Eukaryota</taxon>
        <taxon>Sar</taxon>
        <taxon>Stramenopiles</taxon>
        <taxon>Oomycota</taxon>
        <taxon>Saprolegniomycetes</taxon>
        <taxon>Saprolegniales</taxon>
        <taxon>Verrucalvaceae</taxon>
        <taxon>Aphanomyces</taxon>
    </lineage>
</organism>
<sequence>MFQRASFRLLDEGNAHVELSPKHDSAEPPGQGKAKSILPPHLRPWLPLLVYAVTAVSTLATMTYFSFFAATVDGTAPTMMGCRYFGYWNGPTCGLNGIDCQPFESDWKPIRCPTRCLWDSSSVLEVIGSGVYKGDSRICKAAIHAGVLGTDGGCAMMKYSGSRTNFEASTAFGVTSQAFDSWFPKTFEFKQAPSASHCTDLSWGILAVGTLACFGLVFFPLPPVVLIHTMSIWGFVYVALIAAPDGYDYKAILVRLSTQVFIVVAAVHCWYHWAIKYTFADFASASKLIQAILWGLGYVIPFHGMLHLSFLAYIPWLNFDLGGYKYNDVSHTATYVVLVVVGLVLLATVAFLLVHLHRQSKLYRTLTGYVLLTLYCLFVYALFPSTILHLHHVMVGVALLPLTRVPKWPAFAVQAAGLGLFIQGYAAWGWPTFLDILPPSYRIDIGEVAPVALNITAAAANVTWQPLDAVFGYALMLNGVQVARTDRTWATVENLQPNQTYYVQVSGIGNGGTDGWPGAKGNFTTALV</sequence>
<reference evidence="4" key="1">
    <citation type="submission" date="2013-12" db="EMBL/GenBank/DDBJ databases">
        <title>The Genome Sequence of Aphanomyces astaci APO3.</title>
        <authorList>
            <consortium name="The Broad Institute Genomics Platform"/>
            <person name="Russ C."/>
            <person name="Tyler B."/>
            <person name="van West P."/>
            <person name="Dieguez-Uribeondo J."/>
            <person name="Young S.K."/>
            <person name="Zeng Q."/>
            <person name="Gargeya S."/>
            <person name="Fitzgerald M."/>
            <person name="Abouelleil A."/>
            <person name="Alvarado L."/>
            <person name="Chapman S.B."/>
            <person name="Gainer-Dewar J."/>
            <person name="Goldberg J."/>
            <person name="Griggs A."/>
            <person name="Gujja S."/>
            <person name="Hansen M."/>
            <person name="Howarth C."/>
            <person name="Imamovic A."/>
            <person name="Ireland A."/>
            <person name="Larimer J."/>
            <person name="McCowan C."/>
            <person name="Murphy C."/>
            <person name="Pearson M."/>
            <person name="Poon T.W."/>
            <person name="Priest M."/>
            <person name="Roberts A."/>
            <person name="Saif S."/>
            <person name="Shea T."/>
            <person name="Sykes S."/>
            <person name="Wortman J."/>
            <person name="Nusbaum C."/>
            <person name="Birren B."/>
        </authorList>
    </citation>
    <scope>NUCLEOTIDE SEQUENCE [LARGE SCALE GENOMIC DNA]</scope>
    <source>
        <strain evidence="4">APO3</strain>
    </source>
</reference>
<dbReference type="SMART" id="SM00603">
    <property type="entry name" value="LCCL"/>
    <property type="match status" value="1"/>
</dbReference>
<dbReference type="SUPFAM" id="SSF49265">
    <property type="entry name" value="Fibronectin type III"/>
    <property type="match status" value="1"/>
</dbReference>
<proteinExistence type="predicted"/>
<feature type="transmembrane region" description="Helical" evidence="1">
    <location>
        <begin position="408"/>
        <end position="428"/>
    </location>
</feature>
<dbReference type="SMART" id="SM00060">
    <property type="entry name" value="FN3"/>
    <property type="match status" value="1"/>
</dbReference>
<dbReference type="Gene3D" id="2.60.40.10">
    <property type="entry name" value="Immunoglobulins"/>
    <property type="match status" value="1"/>
</dbReference>
<dbReference type="RefSeq" id="XP_009843847.1">
    <property type="nucleotide sequence ID" value="XM_009845545.1"/>
</dbReference>
<evidence type="ECO:0008006" key="5">
    <source>
        <dbReference type="Google" id="ProtNLM"/>
    </source>
</evidence>
<feature type="transmembrane region" description="Helical" evidence="1">
    <location>
        <begin position="249"/>
        <end position="271"/>
    </location>
</feature>
<dbReference type="VEuPathDB" id="FungiDB:H257_16928"/>
<feature type="transmembrane region" description="Helical" evidence="1">
    <location>
        <begin position="366"/>
        <end position="388"/>
    </location>
</feature>
<dbReference type="STRING" id="112090.W4FIG3"/>
<feature type="transmembrane region" description="Helical" evidence="1">
    <location>
        <begin position="292"/>
        <end position="314"/>
    </location>
</feature>
<feature type="transmembrane region" description="Helical" evidence="1">
    <location>
        <begin position="201"/>
        <end position="219"/>
    </location>
</feature>
<feature type="transmembrane region" description="Helical" evidence="1">
    <location>
        <begin position="45"/>
        <end position="70"/>
    </location>
</feature>
<dbReference type="InterPro" id="IPR013783">
    <property type="entry name" value="Ig-like_fold"/>
</dbReference>
<evidence type="ECO:0000259" key="2">
    <source>
        <dbReference type="PROSITE" id="PS50820"/>
    </source>
</evidence>
<dbReference type="InterPro" id="IPR003961">
    <property type="entry name" value="FN3_dom"/>
</dbReference>
<dbReference type="AlphaFoldDB" id="W4FIG3"/>
<dbReference type="PANTHER" id="PTHR31331">
    <property type="entry name" value="LCCL DOMAIN PROTEIN (AFU_ORTHOLOGUE AFUA_5G08630)"/>
    <property type="match status" value="1"/>
</dbReference>
<evidence type="ECO:0000313" key="4">
    <source>
        <dbReference type="EMBL" id="ETV66619.1"/>
    </source>
</evidence>
<keyword evidence="1" id="KW-1133">Transmembrane helix</keyword>
<evidence type="ECO:0000256" key="1">
    <source>
        <dbReference type="SAM" id="Phobius"/>
    </source>
</evidence>
<keyword evidence="1" id="KW-0812">Transmembrane</keyword>
<dbReference type="Gene3D" id="2.170.130.20">
    <property type="entry name" value="LCCL-like domain"/>
    <property type="match status" value="1"/>
</dbReference>